<sequence>MAHNLELEAQRLQEVLALLQPSDLPRTILNASIGSWIDTRAFILSLLQHSICPAAVTEEFLVKLQSVGFKRASWTVESLVHQFKMNRYFQRAANEFVYRWIINFVLPLMDRESKSLSSTDSKEEYRLSLNVTTREMDRCAITGIYDIEAFSYTRGPFGKVTCMRIIPECIRDNDEAHHFIQVFTGGRISSLRNIIDKPENAILMADSIIDTFRDFYWSLKSTATSNHESTRSTLVVERLASRQVRDIEELPADSPVKFGDTEASLSIPTPRADICRLHFAVARIVNETGALPMILSFCRPLEEPRPDTTDSATSDAPPSTLGGP</sequence>
<evidence type="ECO:0000256" key="1">
    <source>
        <dbReference type="SAM" id="MobiDB-lite"/>
    </source>
</evidence>
<dbReference type="Proteomes" id="UP001219355">
    <property type="component" value="Chromosome 1"/>
</dbReference>
<protein>
    <recommendedName>
        <fullName evidence="4">HNH nuclease domain-containing protein</fullName>
    </recommendedName>
</protein>
<evidence type="ECO:0000313" key="3">
    <source>
        <dbReference type="Proteomes" id="UP001219355"/>
    </source>
</evidence>
<dbReference type="AlphaFoldDB" id="A0AAF0DDJ7"/>
<gene>
    <name evidence="2" type="ORF">PRK78_002021</name>
</gene>
<evidence type="ECO:0000313" key="2">
    <source>
        <dbReference type="EMBL" id="WEW56574.1"/>
    </source>
</evidence>
<organism evidence="2 3">
    <name type="scientific">Emydomyces testavorans</name>
    <dbReference type="NCBI Taxonomy" id="2070801"/>
    <lineage>
        <taxon>Eukaryota</taxon>
        <taxon>Fungi</taxon>
        <taxon>Dikarya</taxon>
        <taxon>Ascomycota</taxon>
        <taxon>Pezizomycotina</taxon>
        <taxon>Eurotiomycetes</taxon>
        <taxon>Eurotiomycetidae</taxon>
        <taxon>Onygenales</taxon>
        <taxon>Nannizziopsiaceae</taxon>
        <taxon>Emydomyces</taxon>
    </lineage>
</organism>
<evidence type="ECO:0008006" key="4">
    <source>
        <dbReference type="Google" id="ProtNLM"/>
    </source>
</evidence>
<accession>A0AAF0DDJ7</accession>
<feature type="region of interest" description="Disordered" evidence="1">
    <location>
        <begin position="302"/>
        <end position="324"/>
    </location>
</feature>
<keyword evidence="3" id="KW-1185">Reference proteome</keyword>
<name>A0AAF0DDJ7_9EURO</name>
<dbReference type="EMBL" id="CP120627">
    <property type="protein sequence ID" value="WEW56574.1"/>
    <property type="molecule type" value="Genomic_DNA"/>
</dbReference>
<reference evidence="2" key="1">
    <citation type="submission" date="2023-03" db="EMBL/GenBank/DDBJ databases">
        <title>Emydomyces testavorans Genome Sequence.</title>
        <authorList>
            <person name="Hoyer L."/>
        </authorList>
    </citation>
    <scope>NUCLEOTIDE SEQUENCE</scope>
    <source>
        <strain evidence="2">16-2883</strain>
    </source>
</reference>
<proteinExistence type="predicted"/>